<dbReference type="OrthoDB" id="243127at2759"/>
<dbReference type="Pfam" id="PF04468">
    <property type="entry name" value="PSP1"/>
    <property type="match status" value="1"/>
</dbReference>
<feature type="coiled-coil region" evidence="1">
    <location>
        <begin position="186"/>
        <end position="213"/>
    </location>
</feature>
<organism evidence="3 4">
    <name type="scientific">Edhazardia aedis (strain USNM 41457)</name>
    <name type="common">Microsporidian parasite</name>
    <dbReference type="NCBI Taxonomy" id="1003232"/>
    <lineage>
        <taxon>Eukaryota</taxon>
        <taxon>Fungi</taxon>
        <taxon>Fungi incertae sedis</taxon>
        <taxon>Microsporidia</taxon>
        <taxon>Edhazardia</taxon>
    </lineage>
</organism>
<keyword evidence="4" id="KW-1185">Reference proteome</keyword>
<dbReference type="VEuPathDB" id="MicrosporidiaDB:EDEG_00839"/>
<dbReference type="PROSITE" id="PS51411">
    <property type="entry name" value="PSP1_C"/>
    <property type="match status" value="1"/>
</dbReference>
<evidence type="ECO:0000313" key="3">
    <source>
        <dbReference type="EMBL" id="EJW05058.1"/>
    </source>
</evidence>
<dbReference type="InParanoid" id="J8ZZK8"/>
<dbReference type="InterPro" id="IPR007557">
    <property type="entry name" value="PSP1_C"/>
</dbReference>
<evidence type="ECO:0000259" key="2">
    <source>
        <dbReference type="PROSITE" id="PS51411"/>
    </source>
</evidence>
<dbReference type="GO" id="GO:0005737">
    <property type="term" value="C:cytoplasm"/>
    <property type="evidence" value="ECO:0007669"/>
    <property type="project" value="TreeGrafter"/>
</dbReference>
<dbReference type="PANTHER" id="PTHR43830:SF3">
    <property type="entry name" value="PROTEIN PSP1"/>
    <property type="match status" value="1"/>
</dbReference>
<dbReference type="OMA" id="EYKIRIW"/>
<dbReference type="HOGENOM" id="CLU_080493_1_0_1"/>
<keyword evidence="1" id="KW-0175">Coiled coil</keyword>
<reference evidence="4" key="2">
    <citation type="submission" date="2015-07" db="EMBL/GenBank/DDBJ databases">
        <title>Contrasting host-pathogen interactions and genome evolution in two generalist and specialist microsporidian pathogens of mosquitoes.</title>
        <authorList>
            <consortium name="The Broad Institute Genomics Platform"/>
            <consortium name="The Broad Institute Genome Sequencing Center for Infectious Disease"/>
            <person name="Cuomo C.A."/>
            <person name="Sanscrainte N.D."/>
            <person name="Goldberg J.M."/>
            <person name="Heiman D."/>
            <person name="Young S."/>
            <person name="Zeng Q."/>
            <person name="Becnel J.J."/>
            <person name="Birren B.W."/>
        </authorList>
    </citation>
    <scope>NUCLEOTIDE SEQUENCE [LARGE SCALE GENOMIC DNA]</scope>
    <source>
        <strain evidence="4">USNM 41457</strain>
    </source>
</reference>
<comment type="caution">
    <text evidence="3">The sequence shown here is derived from an EMBL/GenBank/DDBJ whole genome shotgun (WGS) entry which is preliminary data.</text>
</comment>
<gene>
    <name evidence="3" type="ORF">EDEG_00839</name>
</gene>
<evidence type="ECO:0000313" key="4">
    <source>
        <dbReference type="Proteomes" id="UP000003163"/>
    </source>
</evidence>
<sequence length="280" mass="33414">MQDANNRQDESKIAEAQFYNGFRDLDKPSTERFNSPFFNTLWTSNYDGFFKEDWRVVGSKKRSLSVSDYNRLPSERKMSESFTDEPVFGEAFYLTTSKKFQNLSVHEIVKFLDETIYLIEFDSGRLDIAYCADDVSFEKGTYVIIEADRGEDCGQIIYITKKEMYRRLLYRMNEVSKEIQPKRIFRKALRKDMEALNKKRKAEKCALDDCQKQVYERDLDMEVVGCEYQWDMHKLTFFFKSGDRVDFRDLVKELYKVYKTRIWMCAVEKSKNAYLRNLMT</sequence>
<accession>J8ZZK8</accession>
<feature type="domain" description="PSP1 C-terminal" evidence="2">
    <location>
        <begin position="182"/>
        <end position="267"/>
    </location>
</feature>
<dbReference type="NCBIfam" id="NF041131">
    <property type="entry name" value="RicT_YaaT_fam"/>
    <property type="match status" value="1"/>
</dbReference>
<reference evidence="3 4" key="1">
    <citation type="submission" date="2011-08" db="EMBL/GenBank/DDBJ databases">
        <authorList>
            <person name="Liu Z.J."/>
            <person name="Shi F.L."/>
            <person name="Lu J.Q."/>
            <person name="Li M."/>
            <person name="Wang Z.L."/>
        </authorList>
    </citation>
    <scope>NUCLEOTIDE SEQUENCE [LARGE SCALE GENOMIC DNA]</scope>
    <source>
        <strain evidence="3 4">USNM 41457</strain>
    </source>
</reference>
<dbReference type="PANTHER" id="PTHR43830">
    <property type="entry name" value="PROTEIN PSP1"/>
    <property type="match status" value="1"/>
</dbReference>
<protein>
    <recommendedName>
        <fullName evidence="2">PSP1 C-terminal domain-containing protein</fullName>
    </recommendedName>
</protein>
<dbReference type="InterPro" id="IPR047767">
    <property type="entry name" value="PSP1-like"/>
</dbReference>
<dbReference type="AlphaFoldDB" id="J8ZZK8"/>
<name>J8ZZK8_EDHAE</name>
<proteinExistence type="predicted"/>
<evidence type="ECO:0000256" key="1">
    <source>
        <dbReference type="SAM" id="Coils"/>
    </source>
</evidence>
<dbReference type="EMBL" id="AFBI03000010">
    <property type="protein sequence ID" value="EJW05058.1"/>
    <property type="molecule type" value="Genomic_DNA"/>
</dbReference>
<dbReference type="Proteomes" id="UP000003163">
    <property type="component" value="Unassembled WGS sequence"/>
</dbReference>